<keyword evidence="2" id="KW-1185">Reference proteome</keyword>
<protein>
    <submittedName>
        <fullName evidence="1">Uncharacterized protein</fullName>
    </submittedName>
</protein>
<sequence length="75" mass="8192">MDHIAAGRFVRQLTGKWSAANPDAGNPITMVEVRSPSRGWDPFDIGPCGLDSTAYKKTMIDPVDDLTSRDQKAQS</sequence>
<dbReference type="EMBL" id="AEYE02000027">
    <property type="protein sequence ID" value="EPE96217.1"/>
    <property type="molecule type" value="Genomic_DNA"/>
</dbReference>
<reference evidence="1 2" key="1">
    <citation type="journal article" date="2012" name="J. Bacteriol.">
        <title>Genome sequence of Rhizobium grahamii CCGE502, a broad-host-range symbiont with low nodulation competitiveness in Phaseolus vulgaris.</title>
        <authorList>
            <person name="Althabegoiti M.J."/>
            <person name="Lozano L."/>
            <person name="Torres-Tejerizo G."/>
            <person name="Ormeno-Orrillo E."/>
            <person name="Rogel M.A."/>
            <person name="Gonzalez V."/>
            <person name="Martinez-Romero E."/>
        </authorList>
    </citation>
    <scope>NUCLEOTIDE SEQUENCE [LARGE SCALE GENOMIC DNA]</scope>
    <source>
        <strain evidence="1 2">CCGE 502</strain>
    </source>
</reference>
<accession>S3HBZ1</accession>
<dbReference type="Proteomes" id="UP000014411">
    <property type="component" value="Unassembled WGS sequence"/>
</dbReference>
<name>S3HBZ1_9HYPH</name>
<dbReference type="HOGENOM" id="CLU_2668508_0_0_5"/>
<dbReference type="AlphaFoldDB" id="S3HBZ1"/>
<gene>
    <name evidence="1" type="ORF">RGCCGE502_21605</name>
</gene>
<proteinExistence type="predicted"/>
<evidence type="ECO:0000313" key="1">
    <source>
        <dbReference type="EMBL" id="EPE96217.1"/>
    </source>
</evidence>
<comment type="caution">
    <text evidence="1">The sequence shown here is derived from an EMBL/GenBank/DDBJ whole genome shotgun (WGS) entry which is preliminary data.</text>
</comment>
<evidence type="ECO:0000313" key="2">
    <source>
        <dbReference type="Proteomes" id="UP000014411"/>
    </source>
</evidence>
<organism evidence="1 2">
    <name type="scientific">Rhizobium grahamii CCGE 502</name>
    <dbReference type="NCBI Taxonomy" id="990285"/>
    <lineage>
        <taxon>Bacteria</taxon>
        <taxon>Pseudomonadati</taxon>
        <taxon>Pseudomonadota</taxon>
        <taxon>Alphaproteobacteria</taxon>
        <taxon>Hyphomicrobiales</taxon>
        <taxon>Rhizobiaceae</taxon>
        <taxon>Rhizobium/Agrobacterium group</taxon>
        <taxon>Rhizobium</taxon>
    </lineage>
</organism>